<dbReference type="PANTHER" id="PTHR47074">
    <property type="entry name" value="BNAC02G40300D PROTEIN"/>
    <property type="match status" value="1"/>
</dbReference>
<name>A0A8T1NRS4_CARIL</name>
<proteinExistence type="predicted"/>
<dbReference type="PANTHER" id="PTHR47074:SF48">
    <property type="entry name" value="POLYNUCLEOTIDYL TRANSFERASE, RIBONUCLEASE H-LIKE SUPERFAMILY PROTEIN"/>
    <property type="match status" value="1"/>
</dbReference>
<gene>
    <name evidence="1" type="ORF">CIPAW_13G120800</name>
</gene>
<dbReference type="EMBL" id="CM031821">
    <property type="protein sequence ID" value="KAG6631884.1"/>
    <property type="molecule type" value="Genomic_DNA"/>
</dbReference>
<reference evidence="1" key="1">
    <citation type="submission" date="2020-12" db="EMBL/GenBank/DDBJ databases">
        <title>WGS assembly of Carya illinoinensis cv. Pawnee.</title>
        <authorList>
            <person name="Platts A."/>
            <person name="Shu S."/>
            <person name="Wright S."/>
            <person name="Barry K."/>
            <person name="Edger P."/>
            <person name="Pires J.C."/>
            <person name="Schmutz J."/>
        </authorList>
    </citation>
    <scope>NUCLEOTIDE SEQUENCE</scope>
    <source>
        <tissue evidence="1">Leaf</tissue>
    </source>
</reference>
<keyword evidence="2" id="KW-1185">Reference proteome</keyword>
<sequence>MDVWSYGPRRIQKSSVRAESFFKIIKGLRDQCDIQTLGAFAMTARDIWQRRNKLVFEGSFLHPRVLAQRAAQQLEAFKLAQLVPMSASCLYTNQASSWTPPPEGVVKINWDAALSKARDRVGIGLIARDHRGSVVAVKKVAKEGCVAPLLAEAIGGLQAAFLHPSLTCPQ</sequence>
<accession>A0A8T1NRS4</accession>
<evidence type="ECO:0000313" key="2">
    <source>
        <dbReference type="Proteomes" id="UP000811609"/>
    </source>
</evidence>
<evidence type="ECO:0008006" key="3">
    <source>
        <dbReference type="Google" id="ProtNLM"/>
    </source>
</evidence>
<evidence type="ECO:0000313" key="1">
    <source>
        <dbReference type="EMBL" id="KAG6631884.1"/>
    </source>
</evidence>
<dbReference type="Proteomes" id="UP000811609">
    <property type="component" value="Chromosome 13"/>
</dbReference>
<protein>
    <recommendedName>
        <fullName evidence="3">RNase H type-1 domain-containing protein</fullName>
    </recommendedName>
</protein>
<organism evidence="1 2">
    <name type="scientific">Carya illinoinensis</name>
    <name type="common">Pecan</name>
    <dbReference type="NCBI Taxonomy" id="32201"/>
    <lineage>
        <taxon>Eukaryota</taxon>
        <taxon>Viridiplantae</taxon>
        <taxon>Streptophyta</taxon>
        <taxon>Embryophyta</taxon>
        <taxon>Tracheophyta</taxon>
        <taxon>Spermatophyta</taxon>
        <taxon>Magnoliopsida</taxon>
        <taxon>eudicotyledons</taxon>
        <taxon>Gunneridae</taxon>
        <taxon>Pentapetalae</taxon>
        <taxon>rosids</taxon>
        <taxon>fabids</taxon>
        <taxon>Fagales</taxon>
        <taxon>Juglandaceae</taxon>
        <taxon>Carya</taxon>
    </lineage>
</organism>
<dbReference type="AlphaFoldDB" id="A0A8T1NRS4"/>
<dbReference type="InterPro" id="IPR052929">
    <property type="entry name" value="RNase_H-like_EbsB-rel"/>
</dbReference>
<comment type="caution">
    <text evidence="1">The sequence shown here is derived from an EMBL/GenBank/DDBJ whole genome shotgun (WGS) entry which is preliminary data.</text>
</comment>